<organism evidence="18 19">
    <name type="scientific">Moraxella canis</name>
    <dbReference type="NCBI Taxonomy" id="90239"/>
    <lineage>
        <taxon>Bacteria</taxon>
        <taxon>Pseudomonadati</taxon>
        <taxon>Pseudomonadota</taxon>
        <taxon>Gammaproteobacteria</taxon>
        <taxon>Moraxellales</taxon>
        <taxon>Moraxellaceae</taxon>
        <taxon>Moraxella</taxon>
    </lineage>
</organism>
<keyword evidence="12 15" id="KW-0511">Multifunctional enzyme</keyword>
<feature type="binding site" evidence="15">
    <location>
        <position position="94"/>
    </location>
    <ligand>
        <name>DNA</name>
        <dbReference type="ChEBI" id="CHEBI:16991"/>
    </ligand>
</feature>
<proteinExistence type="inferred from homology"/>
<keyword evidence="9 15" id="KW-0238">DNA-binding</keyword>
<dbReference type="SUPFAM" id="SSF57716">
    <property type="entry name" value="Glucocorticoid receptor-like (DNA-binding domain)"/>
    <property type="match status" value="1"/>
</dbReference>
<evidence type="ECO:0000259" key="16">
    <source>
        <dbReference type="PROSITE" id="PS51066"/>
    </source>
</evidence>
<sequence>MPELPEVETTKLSLEPLIGQTVTRVQVRHPRLRYDIAKDLDSLVGFVLTKIHRRAKYLLLEFYHAHDNRQKTLLIHLGMSGSLQQHIDEPPRKHDHVLIDFADSHGQIMTLHYHDPRRFGMILWVVNDDYIDQPDTQARFLAHLGPEPLSDDFDADYLIGHIMRPKSHKKPLNKPIKSLIMDQSVVVGVGNIYAAESLFLSGIHPLTPAYLVDEDKLTLLTHHIKQILARAITQGGSTLRDFTVGGGKTGYFQQTLLVYGRQGESCTTCNSPLENVKIGGRASVYCPNCQPYHTHPNRDQN</sequence>
<dbReference type="PANTHER" id="PTHR22993">
    <property type="entry name" value="FORMAMIDOPYRIMIDINE-DNA GLYCOSYLASE"/>
    <property type="match status" value="1"/>
</dbReference>
<dbReference type="HAMAP" id="MF_00103">
    <property type="entry name" value="Fapy_DNA_glycosyl"/>
    <property type="match status" value="1"/>
</dbReference>
<evidence type="ECO:0000313" key="19">
    <source>
        <dbReference type="Proteomes" id="UP001324384"/>
    </source>
</evidence>
<comment type="subunit">
    <text evidence="3 15">Monomer.</text>
</comment>
<dbReference type="Gene3D" id="1.10.8.50">
    <property type="match status" value="1"/>
</dbReference>
<keyword evidence="4 15" id="KW-0479">Metal-binding</keyword>
<dbReference type="Pfam" id="PF01149">
    <property type="entry name" value="Fapy_DNA_glyco"/>
    <property type="match status" value="1"/>
</dbReference>
<accession>A0ABZ0WVQ8</accession>
<dbReference type="SMART" id="SM01232">
    <property type="entry name" value="H2TH"/>
    <property type="match status" value="1"/>
</dbReference>
<evidence type="ECO:0000256" key="11">
    <source>
        <dbReference type="ARBA" id="ARBA00023239"/>
    </source>
</evidence>
<feature type="active site" description="Proton donor" evidence="15">
    <location>
        <position position="3"/>
    </location>
</feature>
<evidence type="ECO:0000259" key="17">
    <source>
        <dbReference type="PROSITE" id="PS51068"/>
    </source>
</evidence>
<comment type="catalytic activity">
    <reaction evidence="1 15">
        <text>Hydrolysis of DNA containing ring-opened 7-methylguanine residues, releasing 2,6-diamino-4-hydroxy-5-(N-methyl)formamidopyrimidine.</text>
        <dbReference type="EC" id="3.2.2.23"/>
    </reaction>
</comment>
<evidence type="ECO:0000256" key="7">
    <source>
        <dbReference type="ARBA" id="ARBA00022801"/>
    </source>
</evidence>
<dbReference type="PROSITE" id="PS51068">
    <property type="entry name" value="FPG_CAT"/>
    <property type="match status" value="1"/>
</dbReference>
<feature type="binding site" evidence="15">
    <location>
        <position position="117"/>
    </location>
    <ligand>
        <name>DNA</name>
        <dbReference type="ChEBI" id="CHEBI:16991"/>
    </ligand>
</feature>
<dbReference type="InterPro" id="IPR010979">
    <property type="entry name" value="Ribosomal_uS13-like_H2TH"/>
</dbReference>
<dbReference type="EC" id="3.2.2.23" evidence="15"/>
<keyword evidence="7 15" id="KW-0378">Hydrolase</keyword>
<evidence type="ECO:0000256" key="3">
    <source>
        <dbReference type="ARBA" id="ARBA00011245"/>
    </source>
</evidence>
<evidence type="ECO:0000256" key="6">
    <source>
        <dbReference type="ARBA" id="ARBA00022771"/>
    </source>
</evidence>
<dbReference type="SUPFAM" id="SSF81624">
    <property type="entry name" value="N-terminal domain of MutM-like DNA repair proteins"/>
    <property type="match status" value="1"/>
</dbReference>
<keyword evidence="19" id="KW-1185">Reference proteome</keyword>
<dbReference type="InterPro" id="IPR000214">
    <property type="entry name" value="Znf_DNA_glyclase/AP_lyase"/>
</dbReference>
<dbReference type="NCBIfam" id="TIGR00577">
    <property type="entry name" value="fpg"/>
    <property type="match status" value="1"/>
</dbReference>
<keyword evidence="6 15" id="KW-0863">Zinc-finger</keyword>
<evidence type="ECO:0000256" key="14">
    <source>
        <dbReference type="ARBA" id="ARBA00044632"/>
    </source>
</evidence>
<feature type="domain" description="FPG-type" evidence="16">
    <location>
        <begin position="257"/>
        <end position="291"/>
    </location>
</feature>
<dbReference type="Proteomes" id="UP001324384">
    <property type="component" value="Chromosome"/>
</dbReference>
<evidence type="ECO:0000256" key="1">
    <source>
        <dbReference type="ARBA" id="ARBA00001668"/>
    </source>
</evidence>
<comment type="similarity">
    <text evidence="2 15">Belongs to the FPG family.</text>
</comment>
<evidence type="ECO:0000256" key="13">
    <source>
        <dbReference type="ARBA" id="ARBA00023295"/>
    </source>
</evidence>
<dbReference type="InterPro" id="IPR015887">
    <property type="entry name" value="DNA_glyclase_Znf_dom_DNA_BS"/>
</dbReference>
<dbReference type="SUPFAM" id="SSF46946">
    <property type="entry name" value="S13-like H2TH domain"/>
    <property type="match status" value="1"/>
</dbReference>
<dbReference type="SMART" id="SM00898">
    <property type="entry name" value="Fapy_DNA_glyco"/>
    <property type="match status" value="1"/>
</dbReference>
<reference evidence="18 19" key="1">
    <citation type="submission" date="2023-12" db="EMBL/GenBank/DDBJ databases">
        <title>Genome sequencing and assembly of bacterial species from a model synthetic community.</title>
        <authorList>
            <person name="Hogle S.L."/>
        </authorList>
    </citation>
    <scope>NUCLEOTIDE SEQUENCE [LARGE SCALE GENOMIC DNA]</scope>
    <source>
        <strain evidence="18 19">HAMBI_2792</strain>
    </source>
</reference>
<keyword evidence="13 15" id="KW-0326">Glycosidase</keyword>
<evidence type="ECO:0000256" key="12">
    <source>
        <dbReference type="ARBA" id="ARBA00023268"/>
    </source>
</evidence>
<dbReference type="InterPro" id="IPR012319">
    <property type="entry name" value="FPG_cat"/>
</dbReference>
<dbReference type="InterPro" id="IPR015886">
    <property type="entry name" value="H2TH_FPG"/>
</dbReference>
<evidence type="ECO:0000256" key="5">
    <source>
        <dbReference type="ARBA" id="ARBA00022763"/>
    </source>
</evidence>
<keyword evidence="11 15" id="KW-0456">Lyase</keyword>
<comment type="caution">
    <text evidence="15">Lacks conserved residue(s) required for the propagation of feature annotation.</text>
</comment>
<keyword evidence="5 15" id="KW-0227">DNA damage</keyword>
<comment type="catalytic activity">
    <reaction evidence="14 15">
        <text>2'-deoxyribonucleotide-(2'-deoxyribose 5'-phosphate)-2'-deoxyribonucleotide-DNA = a 3'-end 2'-deoxyribonucleotide-(2,3-dehydro-2,3-deoxyribose 5'-phosphate)-DNA + a 5'-end 5'-phospho-2'-deoxyribonucleoside-DNA + H(+)</text>
        <dbReference type="Rhea" id="RHEA:66592"/>
        <dbReference type="Rhea" id="RHEA-COMP:13180"/>
        <dbReference type="Rhea" id="RHEA-COMP:16897"/>
        <dbReference type="Rhea" id="RHEA-COMP:17067"/>
        <dbReference type="ChEBI" id="CHEBI:15378"/>
        <dbReference type="ChEBI" id="CHEBI:136412"/>
        <dbReference type="ChEBI" id="CHEBI:157695"/>
        <dbReference type="ChEBI" id="CHEBI:167181"/>
        <dbReference type="EC" id="4.2.99.18"/>
    </reaction>
</comment>
<evidence type="ECO:0000256" key="8">
    <source>
        <dbReference type="ARBA" id="ARBA00022833"/>
    </source>
</evidence>
<feature type="active site" description="Proton donor; for delta-elimination activity" evidence="15">
    <location>
        <position position="281"/>
    </location>
</feature>
<feature type="domain" description="Formamidopyrimidine-DNA glycosylase catalytic" evidence="17">
    <location>
        <begin position="2"/>
        <end position="120"/>
    </location>
</feature>
<evidence type="ECO:0000313" key="18">
    <source>
        <dbReference type="EMBL" id="WQE03255.1"/>
    </source>
</evidence>
<protein>
    <recommendedName>
        <fullName evidence="15">Formamidopyrimidine-DNA glycosylase</fullName>
        <shortName evidence="15">Fapy-DNA glycosylase</shortName>
        <ecNumber evidence="15">3.2.2.23</ecNumber>
    </recommendedName>
    <alternativeName>
        <fullName evidence="15">DNA-(apurinic or apyrimidinic site) lyase MutM</fullName>
        <shortName evidence="15">AP lyase MutM</shortName>
        <ecNumber evidence="15">4.2.99.18</ecNumber>
    </alternativeName>
</protein>
<dbReference type="GO" id="GO:0008534">
    <property type="term" value="F:oxidized purine nucleobase lesion DNA N-glycosylase activity"/>
    <property type="evidence" value="ECO:0007669"/>
    <property type="project" value="UniProtKB-EC"/>
</dbReference>
<dbReference type="EC" id="4.2.99.18" evidence="15"/>
<feature type="active site" description="Proton donor; for beta-elimination activity" evidence="15">
    <location>
        <position position="56"/>
    </location>
</feature>
<dbReference type="PROSITE" id="PS01242">
    <property type="entry name" value="ZF_FPG_1"/>
    <property type="match status" value="1"/>
</dbReference>
<dbReference type="GO" id="GO:0140078">
    <property type="term" value="F:class I DNA-(apurinic or apyrimidinic site) endonuclease activity"/>
    <property type="evidence" value="ECO:0007669"/>
    <property type="project" value="UniProtKB-EC"/>
</dbReference>
<evidence type="ECO:0000256" key="15">
    <source>
        <dbReference type="HAMAP-Rule" id="MF_00103"/>
    </source>
</evidence>
<evidence type="ECO:0000256" key="4">
    <source>
        <dbReference type="ARBA" id="ARBA00022723"/>
    </source>
</evidence>
<dbReference type="InterPro" id="IPR020629">
    <property type="entry name" value="FPG_Glyclase"/>
</dbReference>
<gene>
    <name evidence="15 18" type="primary">mutM</name>
    <name evidence="15" type="synonym">fpg</name>
    <name evidence="18" type="ORF">U0021_05630</name>
</gene>
<dbReference type="NCBIfam" id="NF002211">
    <property type="entry name" value="PRK01103.1"/>
    <property type="match status" value="1"/>
</dbReference>
<evidence type="ECO:0000256" key="2">
    <source>
        <dbReference type="ARBA" id="ARBA00009409"/>
    </source>
</evidence>
<dbReference type="EMBL" id="CP139961">
    <property type="protein sequence ID" value="WQE03255.1"/>
    <property type="molecule type" value="Genomic_DNA"/>
</dbReference>
<evidence type="ECO:0000256" key="10">
    <source>
        <dbReference type="ARBA" id="ARBA00023204"/>
    </source>
</evidence>
<dbReference type="Pfam" id="PF06831">
    <property type="entry name" value="H2TH"/>
    <property type="match status" value="1"/>
</dbReference>
<dbReference type="PROSITE" id="PS51066">
    <property type="entry name" value="ZF_FPG_2"/>
    <property type="match status" value="1"/>
</dbReference>
<dbReference type="RefSeq" id="WP_114801075.1">
    <property type="nucleotide sequence ID" value="NZ_CP139961.1"/>
</dbReference>
<keyword evidence="10 15" id="KW-0234">DNA repair</keyword>
<keyword evidence="8 15" id="KW-0862">Zinc</keyword>
<evidence type="ECO:0000256" key="9">
    <source>
        <dbReference type="ARBA" id="ARBA00023125"/>
    </source>
</evidence>
<dbReference type="PANTHER" id="PTHR22993:SF9">
    <property type="entry name" value="FORMAMIDOPYRIMIDINE-DNA GLYCOSYLASE"/>
    <property type="match status" value="1"/>
</dbReference>
<dbReference type="InterPro" id="IPR035937">
    <property type="entry name" value="FPG_N"/>
</dbReference>
<dbReference type="CDD" id="cd08966">
    <property type="entry name" value="EcFpg-like_N"/>
    <property type="match status" value="1"/>
</dbReference>
<comment type="function">
    <text evidence="15">Involved in base excision repair of DNA damaged by oxidation or by mutagenic agents. Acts as DNA glycosylase that recognizes and removes damaged bases. Has a preference for oxidized purines, such as 7,8-dihydro-8-oxoguanine (8-oxoG). Has AP (apurinic/apyrimidinic) lyase activity and introduces nicks in the DNA strand. Cleaves the DNA backbone by beta-delta elimination to generate a single-strand break at the site of the removed base with both 3'- and 5'-phosphates.</text>
</comment>
<comment type="cofactor">
    <cofactor evidence="15">
        <name>Zn(2+)</name>
        <dbReference type="ChEBI" id="CHEBI:29105"/>
    </cofactor>
    <text evidence="15">Binds 1 zinc ion per subunit.</text>
</comment>
<name>A0ABZ0WVQ8_9GAMM</name>
<dbReference type="Gene3D" id="3.20.190.10">
    <property type="entry name" value="MutM-like, N-terminal"/>
    <property type="match status" value="1"/>
</dbReference>
<feature type="active site" description="Schiff-base intermediate with DNA" evidence="15">
    <location>
        <position position="2"/>
    </location>
</feature>